<dbReference type="InterPro" id="IPR029752">
    <property type="entry name" value="D-isomer_DH_CS1"/>
</dbReference>
<gene>
    <name evidence="5" type="ORF">S03H2_40615</name>
</gene>
<dbReference type="PANTHER" id="PTHR42789:SF1">
    <property type="entry name" value="D-ISOMER SPECIFIC 2-HYDROXYACID DEHYDROGENASE FAMILY PROTEIN (AFU_ORTHOLOGUE AFUA_6G10090)"/>
    <property type="match status" value="1"/>
</dbReference>
<reference evidence="5" key="1">
    <citation type="journal article" date="2014" name="Front. Microbiol.">
        <title>High frequency of phylogenetically diverse reductive dehalogenase-homologous genes in deep subseafloor sedimentary metagenomes.</title>
        <authorList>
            <person name="Kawai M."/>
            <person name="Futagami T."/>
            <person name="Toyoda A."/>
            <person name="Takaki Y."/>
            <person name="Nishi S."/>
            <person name="Hori S."/>
            <person name="Arai W."/>
            <person name="Tsubouchi T."/>
            <person name="Morono Y."/>
            <person name="Uchiyama I."/>
            <person name="Ito T."/>
            <person name="Fujiyama A."/>
            <person name="Inagaki F."/>
            <person name="Takami H."/>
        </authorList>
    </citation>
    <scope>NUCLEOTIDE SEQUENCE</scope>
    <source>
        <strain evidence="5">Expedition CK06-06</strain>
    </source>
</reference>
<comment type="caution">
    <text evidence="5">The sequence shown here is derived from an EMBL/GenBank/DDBJ whole genome shotgun (WGS) entry which is preliminary data.</text>
</comment>
<keyword evidence="2" id="KW-0560">Oxidoreductase</keyword>
<feature type="non-terminal residue" evidence="5">
    <location>
        <position position="257"/>
    </location>
</feature>
<organism evidence="5">
    <name type="scientific">marine sediment metagenome</name>
    <dbReference type="NCBI Taxonomy" id="412755"/>
    <lineage>
        <taxon>unclassified sequences</taxon>
        <taxon>metagenomes</taxon>
        <taxon>ecological metagenomes</taxon>
    </lineage>
</organism>
<evidence type="ECO:0000259" key="4">
    <source>
        <dbReference type="Pfam" id="PF02826"/>
    </source>
</evidence>
<dbReference type="CDD" id="cd05301">
    <property type="entry name" value="GDH"/>
    <property type="match status" value="1"/>
</dbReference>
<dbReference type="PROSITE" id="PS00065">
    <property type="entry name" value="D_2_HYDROXYACID_DH_1"/>
    <property type="match status" value="1"/>
</dbReference>
<evidence type="ECO:0000256" key="2">
    <source>
        <dbReference type="ARBA" id="ARBA00023002"/>
    </source>
</evidence>
<protein>
    <recommendedName>
        <fullName evidence="4">D-isomer specific 2-hydroxyacid dehydrogenase NAD-binding domain-containing protein</fullName>
    </recommendedName>
</protein>
<feature type="domain" description="D-isomer specific 2-hydroxyacid dehydrogenase NAD-binding" evidence="4">
    <location>
        <begin position="109"/>
        <end position="257"/>
    </location>
</feature>
<dbReference type="InterPro" id="IPR050857">
    <property type="entry name" value="D-2-hydroxyacid_DH"/>
</dbReference>
<sequence length="257" mass="28973">MHKVFITRKIPGIAIKMLKSKYSVRINKEDRQLTKKQIIKRAKNVNAILSLLTDRIDKEVMAAAKGLKVIANYAVGYDNIDINEAKKRGIIVTNTPGVLTETTADLAWALLFATARRIVEGDKFTRNGKFKGWKPTLLLGYDIYQKVLGVIGTGRIGTAFVLRSKGFNMKVLYYDKKRNPIVEKECKGKQVTLNRLLKESDFISLHIPLNKDTYHLIGEKEIECMKKTVILINTSREPIIDEMALADALRKNVIAGA</sequence>
<dbReference type="SUPFAM" id="SSF51735">
    <property type="entry name" value="NAD(P)-binding Rossmann-fold domains"/>
    <property type="match status" value="1"/>
</dbReference>
<keyword evidence="3" id="KW-0520">NAD</keyword>
<dbReference type="Gene3D" id="3.40.50.720">
    <property type="entry name" value="NAD(P)-binding Rossmann-like Domain"/>
    <property type="match status" value="2"/>
</dbReference>
<dbReference type="InterPro" id="IPR006140">
    <property type="entry name" value="D-isomer_DH_NAD-bd"/>
</dbReference>
<dbReference type="InterPro" id="IPR036291">
    <property type="entry name" value="NAD(P)-bd_dom_sf"/>
</dbReference>
<dbReference type="GO" id="GO:0051287">
    <property type="term" value="F:NAD binding"/>
    <property type="evidence" value="ECO:0007669"/>
    <property type="project" value="InterPro"/>
</dbReference>
<dbReference type="PANTHER" id="PTHR42789">
    <property type="entry name" value="D-ISOMER SPECIFIC 2-HYDROXYACID DEHYDROGENASE FAMILY PROTEIN (AFU_ORTHOLOGUE AFUA_6G10090)"/>
    <property type="match status" value="1"/>
</dbReference>
<evidence type="ECO:0000256" key="1">
    <source>
        <dbReference type="ARBA" id="ARBA00005854"/>
    </source>
</evidence>
<dbReference type="Pfam" id="PF02826">
    <property type="entry name" value="2-Hacid_dh_C"/>
    <property type="match status" value="1"/>
</dbReference>
<dbReference type="InterPro" id="IPR029753">
    <property type="entry name" value="D-isomer_DH_CS"/>
</dbReference>
<dbReference type="SUPFAM" id="SSF52283">
    <property type="entry name" value="Formate/glycerate dehydrogenase catalytic domain-like"/>
    <property type="match status" value="1"/>
</dbReference>
<dbReference type="EMBL" id="BARU01025195">
    <property type="protein sequence ID" value="GAH58063.1"/>
    <property type="molecule type" value="Genomic_DNA"/>
</dbReference>
<evidence type="ECO:0000256" key="3">
    <source>
        <dbReference type="ARBA" id="ARBA00023027"/>
    </source>
</evidence>
<dbReference type="AlphaFoldDB" id="X1IKJ2"/>
<dbReference type="PROSITE" id="PS00670">
    <property type="entry name" value="D_2_HYDROXYACID_DH_2"/>
    <property type="match status" value="1"/>
</dbReference>
<evidence type="ECO:0000313" key="5">
    <source>
        <dbReference type="EMBL" id="GAH58063.1"/>
    </source>
</evidence>
<dbReference type="GO" id="GO:0016616">
    <property type="term" value="F:oxidoreductase activity, acting on the CH-OH group of donors, NAD or NADP as acceptor"/>
    <property type="evidence" value="ECO:0007669"/>
    <property type="project" value="InterPro"/>
</dbReference>
<comment type="similarity">
    <text evidence="1">Belongs to the D-isomer specific 2-hydroxyacid dehydrogenase family.</text>
</comment>
<name>X1IKJ2_9ZZZZ</name>
<accession>X1IKJ2</accession>
<proteinExistence type="inferred from homology"/>